<dbReference type="InterPro" id="IPR012340">
    <property type="entry name" value="NA-bd_OB-fold"/>
</dbReference>
<accession>A0A8S9H8P6</accession>
<proteinExistence type="predicted"/>
<evidence type="ECO:0000256" key="1">
    <source>
        <dbReference type="SAM" id="MobiDB-lite"/>
    </source>
</evidence>
<dbReference type="Proteomes" id="UP000712281">
    <property type="component" value="Unassembled WGS sequence"/>
</dbReference>
<reference evidence="2" key="1">
    <citation type="submission" date="2019-12" db="EMBL/GenBank/DDBJ databases">
        <title>Genome sequencing and annotation of Brassica cretica.</title>
        <authorList>
            <person name="Studholme D.J."/>
            <person name="Sarris P.F."/>
        </authorList>
    </citation>
    <scope>NUCLEOTIDE SEQUENCE</scope>
    <source>
        <strain evidence="2">PFS-001/15</strain>
        <tissue evidence="2">Leaf</tissue>
    </source>
</reference>
<feature type="region of interest" description="Disordered" evidence="1">
    <location>
        <begin position="180"/>
        <end position="204"/>
    </location>
</feature>
<protein>
    <recommendedName>
        <fullName evidence="4">Replication factor A C-terminal domain-containing protein</fullName>
    </recommendedName>
</protein>
<evidence type="ECO:0008006" key="4">
    <source>
        <dbReference type="Google" id="ProtNLM"/>
    </source>
</evidence>
<evidence type="ECO:0000313" key="2">
    <source>
        <dbReference type="EMBL" id="KAF2552582.1"/>
    </source>
</evidence>
<dbReference type="SUPFAM" id="SSF50249">
    <property type="entry name" value="Nucleic acid-binding proteins"/>
    <property type="match status" value="1"/>
</dbReference>
<organism evidence="2 3">
    <name type="scientific">Brassica cretica</name>
    <name type="common">Mustard</name>
    <dbReference type="NCBI Taxonomy" id="69181"/>
    <lineage>
        <taxon>Eukaryota</taxon>
        <taxon>Viridiplantae</taxon>
        <taxon>Streptophyta</taxon>
        <taxon>Embryophyta</taxon>
        <taxon>Tracheophyta</taxon>
        <taxon>Spermatophyta</taxon>
        <taxon>Magnoliopsida</taxon>
        <taxon>eudicotyledons</taxon>
        <taxon>Gunneridae</taxon>
        <taxon>Pentapetalae</taxon>
        <taxon>rosids</taxon>
        <taxon>malvids</taxon>
        <taxon>Brassicales</taxon>
        <taxon>Brassicaceae</taxon>
        <taxon>Brassiceae</taxon>
        <taxon>Brassica</taxon>
    </lineage>
</organism>
<dbReference type="AlphaFoldDB" id="A0A8S9H8P6"/>
<gene>
    <name evidence="2" type="ORF">F2Q68_00035337</name>
</gene>
<sequence>MATQEEDCKIICSIESIDTDWSWFIFGHVSWNRRNKRCLRIKSKEGGNLPPNEKPLFWCTSCRVNTTTVTPQFKLHLIVKDDTSTCKLMLLDSVAKVVVGCDAKDIWDGFYEEIEDPDILPQTITYLVGKSICFGLTLGSENVKNGSDIFLVSQVWSGDNILQIESNSEPITHVSSASSIMSGGERKQGFPPIQRGDSTQQTERITRRKQNSGNLVQVKRSQNQKSIRTLDVPVSTVFKRLFHGVGYIHTDAVSPNVNQGKQLTPCTPRNIIKCATSMDCGTEQASYGTLQRSCLTSVAYKAGIRKRPRSGLQDKTNICSFMDRLDETSGEESEEDGNAVAYDSDFEDLMKIFKKILTVVHKKTQMKNRIQKLK</sequence>
<dbReference type="EMBL" id="QGKW02001988">
    <property type="protein sequence ID" value="KAF2552582.1"/>
    <property type="molecule type" value="Genomic_DNA"/>
</dbReference>
<dbReference type="Gene3D" id="2.40.50.140">
    <property type="entry name" value="Nucleic acid-binding proteins"/>
    <property type="match status" value="1"/>
</dbReference>
<comment type="caution">
    <text evidence="2">The sequence shown here is derived from an EMBL/GenBank/DDBJ whole genome shotgun (WGS) entry which is preliminary data.</text>
</comment>
<name>A0A8S9H8P6_BRACR</name>
<evidence type="ECO:0000313" key="3">
    <source>
        <dbReference type="Proteomes" id="UP000712281"/>
    </source>
</evidence>